<dbReference type="InterPro" id="IPR011969">
    <property type="entry name" value="Clan_AA_Asp_peptidase_C"/>
</dbReference>
<dbReference type="Pfam" id="PF13975">
    <property type="entry name" value="gag-asp_proteas"/>
    <property type="match status" value="1"/>
</dbReference>
<keyword evidence="3" id="KW-1185">Reference proteome</keyword>
<dbReference type="InterPro" id="IPR021109">
    <property type="entry name" value="Peptidase_aspartic_dom_sf"/>
</dbReference>
<dbReference type="PROSITE" id="PS00141">
    <property type="entry name" value="ASP_PROTEASE"/>
    <property type="match status" value="1"/>
</dbReference>
<dbReference type="SUPFAM" id="SSF50630">
    <property type="entry name" value="Acid proteases"/>
    <property type="match status" value="1"/>
</dbReference>
<evidence type="ECO:0000256" key="1">
    <source>
        <dbReference type="SAM" id="Phobius"/>
    </source>
</evidence>
<feature type="transmembrane region" description="Helical" evidence="1">
    <location>
        <begin position="15"/>
        <end position="33"/>
    </location>
</feature>
<keyword evidence="2" id="KW-0645">Protease</keyword>
<dbReference type="CDD" id="cd05483">
    <property type="entry name" value="retropepsin_like_bacteria"/>
    <property type="match status" value="1"/>
</dbReference>
<gene>
    <name evidence="2" type="ORF">SAMN04488518_104250</name>
</gene>
<dbReference type="Gene3D" id="2.40.70.10">
    <property type="entry name" value="Acid Proteases"/>
    <property type="match status" value="1"/>
</dbReference>
<dbReference type="Proteomes" id="UP000199598">
    <property type="component" value="Unassembled WGS sequence"/>
</dbReference>
<dbReference type="InterPro" id="IPR034122">
    <property type="entry name" value="Retropepsin-like_bacterial"/>
</dbReference>
<name>A0A1I3YUX7_9HYPH</name>
<organism evidence="2 3">
    <name type="scientific">Pseudovibrio ascidiaceicola</name>
    <dbReference type="NCBI Taxonomy" id="285279"/>
    <lineage>
        <taxon>Bacteria</taxon>
        <taxon>Pseudomonadati</taxon>
        <taxon>Pseudomonadota</taxon>
        <taxon>Alphaproteobacteria</taxon>
        <taxon>Hyphomicrobiales</taxon>
        <taxon>Stappiaceae</taxon>
        <taxon>Pseudovibrio</taxon>
    </lineage>
</organism>
<keyword evidence="2" id="KW-0378">Hydrolase</keyword>
<protein>
    <submittedName>
        <fullName evidence="2">Aspartyl protease family protein</fullName>
    </submittedName>
</protein>
<sequence>MLCCPEDVGARVQRYIWVMVVVICVALIVPKVLEERLLGVVEVHESQSANEPQKTSKRITRIRKSPNGHFMATIKINGHKTPALIDTGASLLAIPYSIARKAGIRVRNEDFTVEVRTANGITSGVSASISNLYLGSIHIRNVKSLILKDEALSQVLLGMSALNRLGKITLGNKELVIAPR</sequence>
<keyword evidence="1" id="KW-1133">Transmembrane helix</keyword>
<dbReference type="InterPro" id="IPR001969">
    <property type="entry name" value="Aspartic_peptidase_AS"/>
</dbReference>
<dbReference type="NCBIfam" id="TIGR02281">
    <property type="entry name" value="clan_AA_DTGA"/>
    <property type="match status" value="1"/>
</dbReference>
<dbReference type="EMBL" id="FOSK01000004">
    <property type="protein sequence ID" value="SFK35687.1"/>
    <property type="molecule type" value="Genomic_DNA"/>
</dbReference>
<reference evidence="2 3" key="1">
    <citation type="submission" date="2016-10" db="EMBL/GenBank/DDBJ databases">
        <authorList>
            <person name="Varghese N."/>
            <person name="Submissions S."/>
        </authorList>
    </citation>
    <scope>NUCLEOTIDE SEQUENCE [LARGE SCALE GENOMIC DNA]</scope>
    <source>
        <strain evidence="2 3">DSM 16392</strain>
    </source>
</reference>
<evidence type="ECO:0000313" key="2">
    <source>
        <dbReference type="EMBL" id="SFK35687.1"/>
    </source>
</evidence>
<comment type="caution">
    <text evidence="2">The sequence shown here is derived from an EMBL/GenBank/DDBJ whole genome shotgun (WGS) entry which is preliminary data.</text>
</comment>
<proteinExistence type="predicted"/>
<accession>A0A1I3YUX7</accession>
<keyword evidence="1" id="KW-0812">Transmembrane</keyword>
<evidence type="ECO:0000313" key="3">
    <source>
        <dbReference type="Proteomes" id="UP000199598"/>
    </source>
</evidence>
<dbReference type="GO" id="GO:0006508">
    <property type="term" value="P:proteolysis"/>
    <property type="evidence" value="ECO:0007669"/>
    <property type="project" value="UniProtKB-KW"/>
</dbReference>
<dbReference type="GO" id="GO:0008233">
    <property type="term" value="F:peptidase activity"/>
    <property type="evidence" value="ECO:0007669"/>
    <property type="project" value="UniProtKB-KW"/>
</dbReference>
<keyword evidence="1" id="KW-0472">Membrane</keyword>